<keyword evidence="2" id="KW-0479">Metal-binding</keyword>
<feature type="region of interest" description="Disordered" evidence="7">
    <location>
        <begin position="199"/>
        <end position="223"/>
    </location>
</feature>
<reference evidence="8 9" key="1">
    <citation type="submission" date="2019-02" db="EMBL/GenBank/DDBJ databases">
        <title>Genome sequencing of the rare red list fungi Antrodiella citrinella (Flaviporus citrinellus).</title>
        <authorList>
            <person name="Buettner E."/>
            <person name="Kellner H."/>
        </authorList>
    </citation>
    <scope>NUCLEOTIDE SEQUENCE [LARGE SCALE GENOMIC DNA]</scope>
    <source>
        <strain evidence="8 9">DSM 108506</strain>
    </source>
</reference>
<evidence type="ECO:0000256" key="3">
    <source>
        <dbReference type="ARBA" id="ARBA00022771"/>
    </source>
</evidence>
<dbReference type="GO" id="GO:0044773">
    <property type="term" value="P:mitotic DNA damage checkpoint signaling"/>
    <property type="evidence" value="ECO:0007669"/>
    <property type="project" value="TreeGrafter"/>
</dbReference>
<feature type="region of interest" description="Disordered" evidence="7">
    <location>
        <begin position="73"/>
        <end position="151"/>
    </location>
</feature>
<dbReference type="OrthoDB" id="77607at2759"/>
<feature type="coiled-coil region" evidence="6">
    <location>
        <begin position="239"/>
        <end position="266"/>
    </location>
</feature>
<evidence type="ECO:0000313" key="9">
    <source>
        <dbReference type="Proteomes" id="UP000308730"/>
    </source>
</evidence>
<comment type="subcellular location">
    <subcellularLocation>
        <location evidence="1">Nucleus</location>
    </subcellularLocation>
</comment>
<feature type="compositionally biased region" description="Polar residues" evidence="7">
    <location>
        <begin position="199"/>
        <end position="210"/>
    </location>
</feature>
<gene>
    <name evidence="8" type="ORF">EUX98_g4731</name>
</gene>
<organism evidence="8 9">
    <name type="scientific">Antrodiella citrinella</name>
    <dbReference type="NCBI Taxonomy" id="2447956"/>
    <lineage>
        <taxon>Eukaryota</taxon>
        <taxon>Fungi</taxon>
        <taxon>Dikarya</taxon>
        <taxon>Basidiomycota</taxon>
        <taxon>Agaricomycotina</taxon>
        <taxon>Agaricomycetes</taxon>
        <taxon>Polyporales</taxon>
        <taxon>Steccherinaceae</taxon>
        <taxon>Antrodiella</taxon>
    </lineage>
</organism>
<dbReference type="GO" id="GO:0033260">
    <property type="term" value="P:nuclear DNA replication"/>
    <property type="evidence" value="ECO:0007669"/>
    <property type="project" value="TreeGrafter"/>
</dbReference>
<dbReference type="PANTHER" id="PTHR13278">
    <property type="entry name" value="ZINC FINGER PROTEIN 830"/>
    <property type="match status" value="1"/>
</dbReference>
<dbReference type="InterPro" id="IPR040050">
    <property type="entry name" value="ZNF830-like"/>
</dbReference>
<keyword evidence="4" id="KW-0862">Zinc</keyword>
<proteinExistence type="predicted"/>
<accession>A0A4S4MTA1</accession>
<comment type="caution">
    <text evidence="8">The sequence shown here is derived from an EMBL/GenBank/DDBJ whole genome shotgun (WGS) entry which is preliminary data.</text>
</comment>
<evidence type="ECO:0000313" key="8">
    <source>
        <dbReference type="EMBL" id="THH29446.1"/>
    </source>
</evidence>
<evidence type="ECO:0000256" key="5">
    <source>
        <dbReference type="ARBA" id="ARBA00023242"/>
    </source>
</evidence>
<keyword evidence="5" id="KW-0539">Nucleus</keyword>
<dbReference type="AlphaFoldDB" id="A0A4S4MTA1"/>
<dbReference type="GO" id="GO:0003676">
    <property type="term" value="F:nucleic acid binding"/>
    <property type="evidence" value="ECO:0007669"/>
    <property type="project" value="InterPro"/>
</dbReference>
<evidence type="ECO:0000256" key="7">
    <source>
        <dbReference type="SAM" id="MobiDB-lite"/>
    </source>
</evidence>
<dbReference type="GO" id="GO:0005681">
    <property type="term" value="C:spliceosomal complex"/>
    <property type="evidence" value="ECO:0007669"/>
    <property type="project" value="InterPro"/>
</dbReference>
<dbReference type="PANTHER" id="PTHR13278:SF0">
    <property type="entry name" value="ZINC FINGER PROTEIN 830"/>
    <property type="match status" value="1"/>
</dbReference>
<evidence type="ECO:0000256" key="6">
    <source>
        <dbReference type="SAM" id="Coils"/>
    </source>
</evidence>
<name>A0A4S4MTA1_9APHY</name>
<keyword evidence="6" id="KW-0175">Coiled coil</keyword>
<sequence length="272" mass="30030">MADVRALLKAKRQEARVNHPLASYSSTGQLRCLACSTIVKQAASWVGHVGSKTHRINAVKLRESELAQQMLVDEESAQAKRKSEALEDDDGDVDMSPDTKKRKGDLEADASTHGFPDDFFSDPSQAPLPAPDDDDENADAAPSETPLPPVDAEWELFQQAVLNPPTNDDRREAFDRATIAAEPVLASEVPEGFPQALAQATGTTGESQPELSEEALRRQKEQDERELIMDRLMDEERAQEEADAKVTMLKTKLDALKRKREAAKAARTKQRT</sequence>
<keyword evidence="9" id="KW-1185">Reference proteome</keyword>
<dbReference type="GO" id="GO:0033314">
    <property type="term" value="P:mitotic DNA replication checkpoint signaling"/>
    <property type="evidence" value="ECO:0007669"/>
    <property type="project" value="TreeGrafter"/>
</dbReference>
<evidence type="ECO:0008006" key="10">
    <source>
        <dbReference type="Google" id="ProtNLM"/>
    </source>
</evidence>
<feature type="compositionally biased region" description="Basic and acidic residues" evidence="7">
    <location>
        <begin position="214"/>
        <end position="223"/>
    </location>
</feature>
<evidence type="ECO:0000256" key="2">
    <source>
        <dbReference type="ARBA" id="ARBA00022723"/>
    </source>
</evidence>
<dbReference type="EMBL" id="SGPM01000123">
    <property type="protein sequence ID" value="THH29446.1"/>
    <property type="molecule type" value="Genomic_DNA"/>
</dbReference>
<dbReference type="Proteomes" id="UP000308730">
    <property type="component" value="Unassembled WGS sequence"/>
</dbReference>
<feature type="compositionally biased region" description="Acidic residues" evidence="7">
    <location>
        <begin position="86"/>
        <end position="95"/>
    </location>
</feature>
<evidence type="ECO:0000256" key="1">
    <source>
        <dbReference type="ARBA" id="ARBA00004123"/>
    </source>
</evidence>
<keyword evidence="3" id="KW-0863">Zinc-finger</keyword>
<evidence type="ECO:0000256" key="4">
    <source>
        <dbReference type="ARBA" id="ARBA00022833"/>
    </source>
</evidence>
<protein>
    <recommendedName>
        <fullName evidence="10">Coiled-coil domain-containing protein 16</fullName>
    </recommendedName>
</protein>
<dbReference type="GO" id="GO:0008270">
    <property type="term" value="F:zinc ion binding"/>
    <property type="evidence" value="ECO:0007669"/>
    <property type="project" value="UniProtKB-KW"/>
</dbReference>